<dbReference type="Proteomes" id="UP000268727">
    <property type="component" value="Unassembled WGS sequence"/>
</dbReference>
<feature type="region of interest" description="Disordered" evidence="3">
    <location>
        <begin position="1"/>
        <end position="54"/>
    </location>
</feature>
<protein>
    <submittedName>
        <fullName evidence="4">Ribonuclease</fullName>
    </submittedName>
</protein>
<evidence type="ECO:0000256" key="1">
    <source>
        <dbReference type="ARBA" id="ARBA00022722"/>
    </source>
</evidence>
<keyword evidence="2" id="KW-0378">Hydrolase</keyword>
<dbReference type="OrthoDB" id="3630599at2"/>
<dbReference type="InterPro" id="IPR016191">
    <property type="entry name" value="Ribonuclease/ribotoxin"/>
</dbReference>
<sequence length="491" mass="52442">MPPKKRQPTTGKPAAGKPTKPSNTAPKNPAQPGLAKTKGTNPQQQKAKPLTPQQRVTKLRTDADALLKAAFGKSVDRDDDEVITNSVIAEIVFDRDEVHRLAVALADEVDDIRDSLQNNPVKLTAEENRIQGVIATLRDQLATSRRPVARMAAIKQFAAGFRGGIVVETDPLTADLWLLANSQILEPRPAALLDNHMPDSRLVTVDRCVDAIKGRLLDVDSIITTLNGRPGAPQVNKIPDDLFTAMGRENPGTTKLLTALRSGLALQPDPAALKALLVAADVPTEVPKLLSEAAAVGAVLLDVLDACRATAPQGGPALHGQAALQGNTALAGKLLKTIADSGQNTDFFLNGAGGQSLANLRYATVSADPVWGGTTVPTSDVHFGPIGQPVLFAHISAIAEPLPPLNEHTLPPLPAGVVRDRYVGGMNFNNSGGAMILPVVDNTTNAQIHYREYDIRPFTFTYERGGERVVVGSDGNKYYTNDHYKTFRRIA</sequence>
<evidence type="ECO:0000313" key="5">
    <source>
        <dbReference type="Proteomes" id="UP000268727"/>
    </source>
</evidence>
<dbReference type="GO" id="GO:0004521">
    <property type="term" value="F:RNA endonuclease activity"/>
    <property type="evidence" value="ECO:0007669"/>
    <property type="project" value="InterPro"/>
</dbReference>
<evidence type="ECO:0000256" key="3">
    <source>
        <dbReference type="SAM" id="MobiDB-lite"/>
    </source>
</evidence>
<dbReference type="GO" id="GO:0016787">
    <property type="term" value="F:hydrolase activity"/>
    <property type="evidence" value="ECO:0007669"/>
    <property type="project" value="UniProtKB-KW"/>
</dbReference>
<dbReference type="Pfam" id="PF00545">
    <property type="entry name" value="Ribonuclease"/>
    <property type="match status" value="1"/>
</dbReference>
<keyword evidence="5" id="KW-1185">Reference proteome</keyword>
<dbReference type="EMBL" id="RJKM01000001">
    <property type="protein sequence ID" value="ROP37176.1"/>
    <property type="molecule type" value="Genomic_DNA"/>
</dbReference>
<dbReference type="Gene3D" id="3.10.450.30">
    <property type="entry name" value="Microbial ribonucleases"/>
    <property type="match status" value="1"/>
</dbReference>
<comment type="caution">
    <text evidence="4">The sequence shown here is derived from an EMBL/GenBank/DDBJ whole genome shotgun (WGS) entry which is preliminary data.</text>
</comment>
<dbReference type="GO" id="GO:0003723">
    <property type="term" value="F:RNA binding"/>
    <property type="evidence" value="ECO:0007669"/>
    <property type="project" value="InterPro"/>
</dbReference>
<evidence type="ECO:0000256" key="2">
    <source>
        <dbReference type="ARBA" id="ARBA00022801"/>
    </source>
</evidence>
<dbReference type="RefSeq" id="WP_123743022.1">
    <property type="nucleotide sequence ID" value="NZ_RJKM01000001.1"/>
</dbReference>
<gene>
    <name evidence="4" type="ORF">EDD40_2467</name>
</gene>
<organism evidence="4 5">
    <name type="scientific">Saccharothrix texasensis</name>
    <dbReference type="NCBI Taxonomy" id="103734"/>
    <lineage>
        <taxon>Bacteria</taxon>
        <taxon>Bacillati</taxon>
        <taxon>Actinomycetota</taxon>
        <taxon>Actinomycetes</taxon>
        <taxon>Pseudonocardiales</taxon>
        <taxon>Pseudonocardiaceae</taxon>
        <taxon>Saccharothrix</taxon>
    </lineage>
</organism>
<name>A0A3N1H432_9PSEU</name>
<dbReference type="AlphaFoldDB" id="A0A3N1H432"/>
<proteinExistence type="predicted"/>
<evidence type="ECO:0000313" key="4">
    <source>
        <dbReference type="EMBL" id="ROP37176.1"/>
    </source>
</evidence>
<keyword evidence="1" id="KW-0540">Nuclease</keyword>
<accession>A0A3N1H432</accession>
<dbReference type="SUPFAM" id="SSF53933">
    <property type="entry name" value="Microbial ribonucleases"/>
    <property type="match status" value="1"/>
</dbReference>
<feature type="compositionally biased region" description="Polar residues" evidence="3">
    <location>
        <begin position="38"/>
        <end position="54"/>
    </location>
</feature>
<dbReference type="InterPro" id="IPR000026">
    <property type="entry name" value="N1-like"/>
</dbReference>
<reference evidence="4 5" key="1">
    <citation type="submission" date="2018-11" db="EMBL/GenBank/DDBJ databases">
        <title>Sequencing the genomes of 1000 actinobacteria strains.</title>
        <authorList>
            <person name="Klenk H.-P."/>
        </authorList>
    </citation>
    <scope>NUCLEOTIDE SEQUENCE [LARGE SCALE GENOMIC DNA]</scope>
    <source>
        <strain evidence="4 5">DSM 44231</strain>
    </source>
</reference>